<evidence type="ECO:0000313" key="3">
    <source>
        <dbReference type="Proteomes" id="UP000036097"/>
    </source>
</evidence>
<comment type="caution">
    <text evidence="2">The sequence shown here is derived from an EMBL/GenBank/DDBJ whole genome shotgun (WGS) entry which is preliminary data.</text>
</comment>
<accession>A0A0J1JS68</accession>
<organism evidence="2 3">
    <name type="scientific">Photobacterium aquae</name>
    <dbReference type="NCBI Taxonomy" id="1195763"/>
    <lineage>
        <taxon>Bacteria</taxon>
        <taxon>Pseudomonadati</taxon>
        <taxon>Pseudomonadota</taxon>
        <taxon>Gammaproteobacteria</taxon>
        <taxon>Vibrionales</taxon>
        <taxon>Vibrionaceae</taxon>
        <taxon>Photobacterium</taxon>
    </lineage>
</organism>
<proteinExistence type="predicted"/>
<evidence type="ECO:0000313" key="2">
    <source>
        <dbReference type="EMBL" id="KLV05112.1"/>
    </source>
</evidence>
<protein>
    <submittedName>
        <fullName evidence="2">Uncharacterized protein</fullName>
    </submittedName>
</protein>
<reference evidence="2 3" key="1">
    <citation type="submission" date="2015-05" db="EMBL/GenBank/DDBJ databases">
        <title>Photobacterium galathea sp. nov.</title>
        <authorList>
            <person name="Machado H."/>
            <person name="Gram L."/>
        </authorList>
    </citation>
    <scope>NUCLEOTIDE SEQUENCE [LARGE SCALE GENOMIC DNA]</scope>
    <source>
        <strain evidence="2 3">CGMCC 1.12159</strain>
    </source>
</reference>
<dbReference type="STRING" id="1195763.ABT56_13015"/>
<sequence length="190" mass="22423">MSGRVAKRLAKRIVKGSVWCVKIVSILAACWVVFFFVPPYLVTAEYYEEPTFFTQFHHHSVVRGQLPVVIERQGVPMLMMWRDYRDAPQNYSPWILAEKETLGFSADDGNQGHVEVSRENHRYYVHYFNLDYEFWSEYRVDNTHLSGGQIVPLHFRLQGPFIMMPIILLLLVLYCVGKICRVLFWRNSWT</sequence>
<evidence type="ECO:0000256" key="1">
    <source>
        <dbReference type="SAM" id="Phobius"/>
    </source>
</evidence>
<dbReference type="Proteomes" id="UP000036097">
    <property type="component" value="Unassembled WGS sequence"/>
</dbReference>
<keyword evidence="1" id="KW-0472">Membrane</keyword>
<gene>
    <name evidence="2" type="ORF">ABT56_13015</name>
</gene>
<dbReference type="AlphaFoldDB" id="A0A0J1JS68"/>
<feature type="transmembrane region" description="Helical" evidence="1">
    <location>
        <begin position="21"/>
        <end position="42"/>
    </location>
</feature>
<keyword evidence="1" id="KW-1133">Transmembrane helix</keyword>
<keyword evidence="3" id="KW-1185">Reference proteome</keyword>
<feature type="transmembrane region" description="Helical" evidence="1">
    <location>
        <begin position="161"/>
        <end position="184"/>
    </location>
</feature>
<keyword evidence="1" id="KW-0812">Transmembrane</keyword>
<name>A0A0J1JS68_9GAMM</name>
<dbReference type="EMBL" id="LDOT01000016">
    <property type="protein sequence ID" value="KLV05112.1"/>
    <property type="molecule type" value="Genomic_DNA"/>
</dbReference>
<dbReference type="PATRIC" id="fig|1195763.3.peg.2753"/>